<sequence length="143" mass="16643">MMQAIGFSNTDDFRAPPSPQLEARTMQIINHLRMVALRCRSAARVDLDQACALLLADPSDEWMRHAETLMRGFRQAVEKRPVFYRPGVTELSFDEAWLGRLFEAVEQKDQDSFRFLIRSRVPRWTQRNFAFLVGSISKNFSLF</sequence>
<reference evidence="2" key="1">
    <citation type="submission" date="2015-12" db="EMBL/GenBank/DDBJ databases">
        <authorList>
            <person name="Zhang G."/>
            <person name="Stingl U."/>
        </authorList>
    </citation>
    <scope>NUCLEOTIDE SEQUENCE [LARGE SCALE GENOMIC DNA]</scope>
    <source>
        <strain evidence="2">ZGT108</strain>
    </source>
</reference>
<accession>A0A0X3TZX9</accession>
<gene>
    <name evidence="1" type="ORF">AVO44_04825</name>
</gene>
<comment type="caution">
    <text evidence="1">The sequence shown here is derived from an EMBL/GenBank/DDBJ whole genome shotgun (WGS) entry which is preliminary data.</text>
</comment>
<organism evidence="1 2">
    <name type="scientific">Ruegeria profundi</name>
    <dbReference type="NCBI Taxonomy" id="1685378"/>
    <lineage>
        <taxon>Bacteria</taxon>
        <taxon>Pseudomonadati</taxon>
        <taxon>Pseudomonadota</taxon>
        <taxon>Alphaproteobacteria</taxon>
        <taxon>Rhodobacterales</taxon>
        <taxon>Roseobacteraceae</taxon>
        <taxon>Ruegeria</taxon>
    </lineage>
</organism>
<name>A0A0X3TZX9_9RHOB</name>
<evidence type="ECO:0000313" key="1">
    <source>
        <dbReference type="EMBL" id="KUJ81192.1"/>
    </source>
</evidence>
<keyword evidence="2" id="KW-1185">Reference proteome</keyword>
<dbReference type="AlphaFoldDB" id="A0A0X3TZX9"/>
<dbReference type="STRING" id="1685378.AVO44_04825"/>
<proteinExistence type="predicted"/>
<dbReference type="Proteomes" id="UP000053690">
    <property type="component" value="Unassembled WGS sequence"/>
</dbReference>
<dbReference type="OrthoDB" id="7854136at2"/>
<dbReference type="EMBL" id="LQBP01000002">
    <property type="protein sequence ID" value="KUJ81192.1"/>
    <property type="molecule type" value="Genomic_DNA"/>
</dbReference>
<protein>
    <submittedName>
        <fullName evidence="1">Uncharacterized protein</fullName>
    </submittedName>
</protein>
<evidence type="ECO:0000313" key="2">
    <source>
        <dbReference type="Proteomes" id="UP000053690"/>
    </source>
</evidence>